<dbReference type="PANTHER" id="PTHR43235:SF1">
    <property type="entry name" value="GLUTAMINE AMIDOTRANSFERASE PB2B2.05-RELATED"/>
    <property type="match status" value="1"/>
</dbReference>
<dbReference type="EMBL" id="CP020715">
    <property type="protein sequence ID" value="ARJ07315.1"/>
    <property type="molecule type" value="Genomic_DNA"/>
</dbReference>
<dbReference type="InterPro" id="IPR029062">
    <property type="entry name" value="Class_I_gatase-like"/>
</dbReference>
<dbReference type="InterPro" id="IPR044668">
    <property type="entry name" value="PuuD-like"/>
</dbReference>
<evidence type="ECO:0000313" key="1">
    <source>
        <dbReference type="EMBL" id="ARJ07315.1"/>
    </source>
</evidence>
<dbReference type="InterPro" id="IPR011697">
    <property type="entry name" value="Peptidase_C26"/>
</dbReference>
<dbReference type="Proteomes" id="UP000192775">
    <property type="component" value="Chromosome"/>
</dbReference>
<gene>
    <name evidence="1" type="ORF">B5808_10470</name>
</gene>
<protein>
    <submittedName>
        <fullName evidence="1">Uncharacterized protein</fullName>
    </submittedName>
</protein>
<evidence type="ECO:0000313" key="2">
    <source>
        <dbReference type="Proteomes" id="UP000192775"/>
    </source>
</evidence>
<reference evidence="1 2" key="1">
    <citation type="submission" date="2017-04" db="EMBL/GenBank/DDBJ databases">
        <authorList>
            <person name="Afonso C.L."/>
            <person name="Miller P.J."/>
            <person name="Scott M.A."/>
            <person name="Spackman E."/>
            <person name="Goraichik I."/>
            <person name="Dimitrov K.M."/>
            <person name="Suarez D.L."/>
            <person name="Swayne D.E."/>
        </authorList>
    </citation>
    <scope>NUCLEOTIDE SEQUENCE [LARGE SCALE GENOMIC DNA]</scope>
    <source>
        <strain evidence="2">XA(T)</strain>
    </source>
</reference>
<accession>A0A1X9LQ46</accession>
<sequence>MLAGRRIAVVSVTSARPHARRYHEYSELLAGRVIEAITRGGGSAERVFAAEGAAAARGALSRASGVVLLGGEDIAPEFYGGERGYEREGRHVELADEVQLGVAARAVRDGLPLLGICRGLQILDVALGGSLVQHLPDGGGHRTESAEPERMFSGHDVEVVAGSRLHSLLGATTASTASAHHQAVDRLGEGLVVSARADDGTIEAVEHVSAPALGVQWHPEAPVAAQGQLDRLLGSFGSVLLAA</sequence>
<dbReference type="GO" id="GO:0006598">
    <property type="term" value="P:polyamine catabolic process"/>
    <property type="evidence" value="ECO:0007669"/>
    <property type="project" value="TreeGrafter"/>
</dbReference>
<name>A0A1X9LQ46_9MICO</name>
<dbReference type="GO" id="GO:0033969">
    <property type="term" value="F:gamma-glutamyl-gamma-aminobutyrate hydrolase activity"/>
    <property type="evidence" value="ECO:0007669"/>
    <property type="project" value="TreeGrafter"/>
</dbReference>
<dbReference type="SUPFAM" id="SSF52317">
    <property type="entry name" value="Class I glutamine amidotransferase-like"/>
    <property type="match status" value="1"/>
</dbReference>
<dbReference type="PROSITE" id="PS51273">
    <property type="entry name" value="GATASE_TYPE_1"/>
    <property type="match status" value="1"/>
</dbReference>
<dbReference type="AlphaFoldDB" id="A0A1X9LQ46"/>
<dbReference type="GO" id="GO:0005829">
    <property type="term" value="C:cytosol"/>
    <property type="evidence" value="ECO:0007669"/>
    <property type="project" value="TreeGrafter"/>
</dbReference>
<dbReference type="RefSeq" id="WP_085021452.1">
    <property type="nucleotide sequence ID" value="NZ_BMHD01000001.1"/>
</dbReference>
<organism evidence="1 2">
    <name type="scientific">Cnuibacter physcomitrellae</name>
    <dbReference type="NCBI Taxonomy" id="1619308"/>
    <lineage>
        <taxon>Bacteria</taxon>
        <taxon>Bacillati</taxon>
        <taxon>Actinomycetota</taxon>
        <taxon>Actinomycetes</taxon>
        <taxon>Micrococcales</taxon>
        <taxon>Microbacteriaceae</taxon>
        <taxon>Cnuibacter</taxon>
    </lineage>
</organism>
<proteinExistence type="predicted"/>
<dbReference type="PANTHER" id="PTHR43235">
    <property type="entry name" value="GLUTAMINE AMIDOTRANSFERASE PB2B2.05-RELATED"/>
    <property type="match status" value="1"/>
</dbReference>
<dbReference type="Pfam" id="PF07722">
    <property type="entry name" value="Peptidase_C26"/>
    <property type="match status" value="1"/>
</dbReference>
<dbReference type="STRING" id="1619308.B5808_10470"/>
<dbReference type="KEGG" id="cphy:B5808_10470"/>
<keyword evidence="2" id="KW-1185">Reference proteome</keyword>
<dbReference type="Gene3D" id="3.40.50.880">
    <property type="match status" value="1"/>
</dbReference>